<dbReference type="CDD" id="cd22749">
    <property type="entry name" value="Otubain_C65"/>
    <property type="match status" value="1"/>
</dbReference>
<keyword evidence="6" id="KW-0833">Ubl conjugation pathway</keyword>
<feature type="transmembrane region" description="Helical" evidence="11">
    <location>
        <begin position="731"/>
        <end position="755"/>
    </location>
</feature>
<evidence type="ECO:0000313" key="13">
    <source>
        <dbReference type="EMBL" id="CAK9069919.1"/>
    </source>
</evidence>
<evidence type="ECO:0000256" key="1">
    <source>
        <dbReference type="ARBA" id="ARBA00000707"/>
    </source>
</evidence>
<name>A0ABP0P4E5_9DINO</name>
<dbReference type="PANTHER" id="PTHR12308:SF73">
    <property type="entry name" value="ANOCTAMIN"/>
    <property type="match status" value="1"/>
</dbReference>
<dbReference type="Proteomes" id="UP001642484">
    <property type="component" value="Unassembled WGS sequence"/>
</dbReference>
<feature type="transmembrane region" description="Helical" evidence="11">
    <location>
        <begin position="256"/>
        <end position="287"/>
    </location>
</feature>
<sequence>MPWSICVRYLFDMMWLEAMWEENDNDRYLVCWARVLTSAYLKRHEQDFASFLTSHSSIQQFCAQEVDPMDTEADHLQIMALSSFLAVPVTVVYLDRSEGATAEHPFVWRPSRRGYEGLASQAYSEAGYPEGALRGNFAELEPYVSIEQRGLRQPTEEQIRQMESWKVAEMIRYQLELKPQYLSAFADYKNDYPGRRDLNYSDRCIVSHLYETHFEKSKEGDYPQKGELEDMDKDWFKTFVMGRNIHKVRDYFGERIALYFLFMSHFIKWMIIPTIFGTFLCVVDLFYQTPNNVTVVFICIGVGMFSTTFIHFWRRKTNLYALKWGTFSMKKKPETTRPEFYGVSRVNPVTSRVDRYYPWSERIWKVLFSYSVILVSLISLFFAVGILMVLRHTFHKHGGRITFQVINALVVELLNTLFTSLATWLTELRCFWPCVVAMRTGKKRSHRDARSLNDLGSQLAIFMIMRLTLQNMIELGGPYAVMMYRRMTEESAFNFDATLFTNPMTIMPDLSSPEKQSKKEDYDVYQDMDEVLILYGYTVLFVVACPWIPLIALISLVLECFLDQKKLVLLYRRPFPDPAANNEPWDTAFDVFGMLAMATNTAVVVFASNVFQSWSHFHKILLFMVVEHAMIGFRILISTLFPAIPWEVRLLAMQQQVVVHRHLNLGGEEDDHETRASAMMATAQPPPIVHDQDDEEDCYMPFFLPPFDINSFGCMMNQFNRRAPAMPAIPLILASIGSGFLFATSFWLSLLLHFIDLKLALAAPRPKLRPLRNGLTHFGQSHLPWTMSVGLNDTGQLT</sequence>
<keyword evidence="9 11" id="KW-1133">Transmembrane helix</keyword>
<keyword evidence="4" id="KW-0645">Protease</keyword>
<evidence type="ECO:0000256" key="4">
    <source>
        <dbReference type="ARBA" id="ARBA00022670"/>
    </source>
</evidence>
<dbReference type="Gene3D" id="1.20.1300.20">
    <property type="entry name" value="Peptidase C65 Otubain, subdomain 2"/>
    <property type="match status" value="1"/>
</dbReference>
<feature type="transmembrane region" description="Helical" evidence="11">
    <location>
        <begin position="591"/>
        <end position="614"/>
    </location>
</feature>
<evidence type="ECO:0000313" key="14">
    <source>
        <dbReference type="Proteomes" id="UP001642484"/>
    </source>
</evidence>
<comment type="catalytic activity">
    <reaction evidence="1">
        <text>Thiol-dependent hydrolysis of ester, thioester, amide, peptide and isopeptide bonds formed by the C-terminal Gly of ubiquitin (a 76-residue protein attached to proteins as an intracellular targeting signal).</text>
        <dbReference type="EC" id="3.4.19.12"/>
    </reaction>
</comment>
<comment type="caution">
    <text evidence="13">The sequence shown here is derived from an EMBL/GenBank/DDBJ whole genome shotgun (WGS) entry which is preliminary data.</text>
</comment>
<keyword evidence="7" id="KW-0378">Hydrolase</keyword>
<evidence type="ECO:0000256" key="6">
    <source>
        <dbReference type="ARBA" id="ARBA00022786"/>
    </source>
</evidence>
<feature type="domain" description="Anoctamin transmembrane" evidence="12">
    <location>
        <begin position="447"/>
        <end position="650"/>
    </location>
</feature>
<keyword evidence="14" id="KW-1185">Reference proteome</keyword>
<protein>
    <recommendedName>
        <fullName evidence="3">ubiquitinyl hydrolase 1</fullName>
        <ecNumber evidence="3">3.4.19.12</ecNumber>
    </recommendedName>
</protein>
<dbReference type="PANTHER" id="PTHR12308">
    <property type="entry name" value="ANOCTAMIN"/>
    <property type="match status" value="1"/>
</dbReference>
<evidence type="ECO:0000256" key="2">
    <source>
        <dbReference type="ARBA" id="ARBA00004141"/>
    </source>
</evidence>
<dbReference type="SUPFAM" id="SSF54001">
    <property type="entry name" value="Cysteine proteinases"/>
    <property type="match status" value="1"/>
</dbReference>
<dbReference type="InterPro" id="IPR019400">
    <property type="entry name" value="Peptidase_C65_otubain"/>
</dbReference>
<dbReference type="InterPro" id="IPR049452">
    <property type="entry name" value="Anoctamin_TM"/>
</dbReference>
<reference evidence="13 14" key="1">
    <citation type="submission" date="2024-02" db="EMBL/GenBank/DDBJ databases">
        <authorList>
            <person name="Chen Y."/>
            <person name="Shah S."/>
            <person name="Dougan E. K."/>
            <person name="Thang M."/>
            <person name="Chan C."/>
        </authorList>
    </citation>
    <scope>NUCLEOTIDE SEQUENCE [LARGE SCALE GENOMIC DNA]</scope>
</reference>
<dbReference type="InterPro" id="IPR042467">
    <property type="entry name" value="Peptidase_C65_otubain_sub2"/>
</dbReference>
<feature type="transmembrane region" description="Helical" evidence="11">
    <location>
        <begin position="367"/>
        <end position="390"/>
    </location>
</feature>
<feature type="transmembrane region" description="Helical" evidence="11">
    <location>
        <begin position="293"/>
        <end position="313"/>
    </location>
</feature>
<evidence type="ECO:0000256" key="8">
    <source>
        <dbReference type="ARBA" id="ARBA00022807"/>
    </source>
</evidence>
<dbReference type="InterPro" id="IPR007632">
    <property type="entry name" value="Anoctamin"/>
</dbReference>
<comment type="subcellular location">
    <subcellularLocation>
        <location evidence="2">Membrane</location>
        <topology evidence="2">Multi-pass membrane protein</topology>
    </subcellularLocation>
</comment>
<dbReference type="EMBL" id="CAXAMN010022473">
    <property type="protein sequence ID" value="CAK9069919.1"/>
    <property type="molecule type" value="Genomic_DNA"/>
</dbReference>
<proteinExistence type="predicted"/>
<feature type="transmembrane region" description="Helical" evidence="11">
    <location>
        <begin position="532"/>
        <end position="562"/>
    </location>
</feature>
<dbReference type="EC" id="3.4.19.12" evidence="3"/>
<evidence type="ECO:0000256" key="9">
    <source>
        <dbReference type="ARBA" id="ARBA00022989"/>
    </source>
</evidence>
<feature type="domain" description="Anoctamin transmembrane" evidence="12">
    <location>
        <begin position="248"/>
        <end position="428"/>
    </location>
</feature>
<dbReference type="InterPro" id="IPR038765">
    <property type="entry name" value="Papain-like_cys_pep_sf"/>
</dbReference>
<evidence type="ECO:0000256" key="5">
    <source>
        <dbReference type="ARBA" id="ARBA00022692"/>
    </source>
</evidence>
<dbReference type="Pfam" id="PF10275">
    <property type="entry name" value="Peptidase_C65"/>
    <property type="match status" value="1"/>
</dbReference>
<gene>
    <name evidence="13" type="ORF">CCMP2556_LOCUS34368</name>
</gene>
<keyword evidence="10 11" id="KW-0472">Membrane</keyword>
<evidence type="ECO:0000256" key="11">
    <source>
        <dbReference type="SAM" id="Phobius"/>
    </source>
</evidence>
<evidence type="ECO:0000256" key="3">
    <source>
        <dbReference type="ARBA" id="ARBA00012759"/>
    </source>
</evidence>
<accession>A0ABP0P4E5</accession>
<dbReference type="Pfam" id="PF04547">
    <property type="entry name" value="Anoctamin"/>
    <property type="match status" value="2"/>
</dbReference>
<keyword evidence="5 11" id="KW-0812">Transmembrane</keyword>
<dbReference type="InterPro" id="IPR042468">
    <property type="entry name" value="Peptidase_C65_otubain_sub1"/>
</dbReference>
<evidence type="ECO:0000259" key="12">
    <source>
        <dbReference type="Pfam" id="PF04547"/>
    </source>
</evidence>
<dbReference type="Gene3D" id="3.30.200.60">
    <property type="entry name" value="Peptidase C65 Otubain, subdomain 1"/>
    <property type="match status" value="1"/>
</dbReference>
<evidence type="ECO:0000256" key="7">
    <source>
        <dbReference type="ARBA" id="ARBA00022801"/>
    </source>
</evidence>
<organism evidence="13 14">
    <name type="scientific">Durusdinium trenchii</name>
    <dbReference type="NCBI Taxonomy" id="1381693"/>
    <lineage>
        <taxon>Eukaryota</taxon>
        <taxon>Sar</taxon>
        <taxon>Alveolata</taxon>
        <taxon>Dinophyceae</taxon>
        <taxon>Suessiales</taxon>
        <taxon>Symbiodiniaceae</taxon>
        <taxon>Durusdinium</taxon>
    </lineage>
</organism>
<keyword evidence="8" id="KW-0788">Thiol protease</keyword>
<evidence type="ECO:0000256" key="10">
    <source>
        <dbReference type="ARBA" id="ARBA00023136"/>
    </source>
</evidence>